<evidence type="ECO:0000256" key="10">
    <source>
        <dbReference type="SAM" id="SignalP"/>
    </source>
</evidence>
<keyword evidence="3" id="KW-0328">Glycosyltransferase</keyword>
<dbReference type="InterPro" id="IPR050979">
    <property type="entry name" value="LD-transpeptidase"/>
</dbReference>
<comment type="caution">
    <text evidence="12">The sequence shown here is derived from an EMBL/GenBank/DDBJ whole genome shotgun (WGS) entry which is preliminary data.</text>
</comment>
<dbReference type="EMBL" id="JACIJM010000001">
    <property type="protein sequence ID" value="MBB5720434.1"/>
    <property type="molecule type" value="Genomic_DNA"/>
</dbReference>
<comment type="pathway">
    <text evidence="1 9">Cell wall biogenesis; peptidoglycan biosynthesis.</text>
</comment>
<evidence type="ECO:0000313" key="13">
    <source>
        <dbReference type="Proteomes" id="UP000535415"/>
    </source>
</evidence>
<evidence type="ECO:0000313" key="12">
    <source>
        <dbReference type="EMBL" id="MBB5720434.1"/>
    </source>
</evidence>
<dbReference type="SUPFAM" id="SSF141523">
    <property type="entry name" value="L,D-transpeptidase catalytic domain-like"/>
    <property type="match status" value="1"/>
</dbReference>
<feature type="chain" id="PRO_5031262024" evidence="10">
    <location>
        <begin position="25"/>
        <end position="198"/>
    </location>
</feature>
<organism evidence="12 13">
    <name type="scientific">Yoonia ponticola</name>
    <dbReference type="NCBI Taxonomy" id="1524255"/>
    <lineage>
        <taxon>Bacteria</taxon>
        <taxon>Pseudomonadati</taxon>
        <taxon>Pseudomonadota</taxon>
        <taxon>Alphaproteobacteria</taxon>
        <taxon>Rhodobacterales</taxon>
        <taxon>Paracoccaceae</taxon>
        <taxon>Yoonia</taxon>
    </lineage>
</organism>
<dbReference type="InterPro" id="IPR006311">
    <property type="entry name" value="TAT_signal"/>
</dbReference>
<dbReference type="GO" id="GO:0018104">
    <property type="term" value="P:peptidoglycan-protein cross-linking"/>
    <property type="evidence" value="ECO:0007669"/>
    <property type="project" value="TreeGrafter"/>
</dbReference>
<dbReference type="PROSITE" id="PS52029">
    <property type="entry name" value="LD_TPASE"/>
    <property type="match status" value="1"/>
</dbReference>
<evidence type="ECO:0000256" key="3">
    <source>
        <dbReference type="ARBA" id="ARBA00022676"/>
    </source>
</evidence>
<dbReference type="InterPro" id="IPR005490">
    <property type="entry name" value="LD_TPept_cat_dom"/>
</dbReference>
<keyword evidence="5" id="KW-0378">Hydrolase</keyword>
<feature type="domain" description="L,D-TPase catalytic" evidence="11">
    <location>
        <begin position="56"/>
        <end position="194"/>
    </location>
</feature>
<dbReference type="RefSeq" id="WP_183523765.1">
    <property type="nucleotide sequence ID" value="NZ_JACIJM010000001.1"/>
</dbReference>
<feature type="active site" description="Nucleophile" evidence="9">
    <location>
        <position position="170"/>
    </location>
</feature>
<accession>A0A7W9BHT9</accession>
<dbReference type="CDD" id="cd16913">
    <property type="entry name" value="YkuD_like"/>
    <property type="match status" value="1"/>
</dbReference>
<feature type="signal peptide" evidence="10">
    <location>
        <begin position="1"/>
        <end position="24"/>
    </location>
</feature>
<proteinExistence type="inferred from homology"/>
<dbReference type="Proteomes" id="UP000535415">
    <property type="component" value="Unassembled WGS sequence"/>
</dbReference>
<dbReference type="Pfam" id="PF03734">
    <property type="entry name" value="YkuD"/>
    <property type="match status" value="1"/>
</dbReference>
<dbReference type="GO" id="GO:0071972">
    <property type="term" value="F:peptidoglycan L,D-transpeptidase activity"/>
    <property type="evidence" value="ECO:0007669"/>
    <property type="project" value="TreeGrafter"/>
</dbReference>
<gene>
    <name evidence="12" type="ORF">FHS72_000038</name>
</gene>
<reference evidence="12 13" key="1">
    <citation type="submission" date="2020-08" db="EMBL/GenBank/DDBJ databases">
        <title>Genomic Encyclopedia of Type Strains, Phase IV (KMG-IV): sequencing the most valuable type-strain genomes for metagenomic binning, comparative biology and taxonomic classification.</title>
        <authorList>
            <person name="Goeker M."/>
        </authorList>
    </citation>
    <scope>NUCLEOTIDE SEQUENCE [LARGE SCALE GENOMIC DNA]</scope>
    <source>
        <strain evidence="12 13">DSM 101064</strain>
    </source>
</reference>
<evidence type="ECO:0000256" key="2">
    <source>
        <dbReference type="ARBA" id="ARBA00005992"/>
    </source>
</evidence>
<dbReference type="GO" id="GO:0005576">
    <property type="term" value="C:extracellular region"/>
    <property type="evidence" value="ECO:0007669"/>
    <property type="project" value="TreeGrafter"/>
</dbReference>
<keyword evidence="4" id="KW-0808">Transferase</keyword>
<dbReference type="AlphaFoldDB" id="A0A7W9BHT9"/>
<dbReference type="GO" id="GO:0016757">
    <property type="term" value="F:glycosyltransferase activity"/>
    <property type="evidence" value="ECO:0007669"/>
    <property type="project" value="UniProtKB-KW"/>
</dbReference>
<feature type="active site" description="Proton donor/acceptor" evidence="9">
    <location>
        <position position="154"/>
    </location>
</feature>
<evidence type="ECO:0000259" key="11">
    <source>
        <dbReference type="PROSITE" id="PS52029"/>
    </source>
</evidence>
<dbReference type="PROSITE" id="PS51318">
    <property type="entry name" value="TAT"/>
    <property type="match status" value="1"/>
</dbReference>
<dbReference type="GO" id="GO:0071555">
    <property type="term" value="P:cell wall organization"/>
    <property type="evidence" value="ECO:0007669"/>
    <property type="project" value="UniProtKB-UniRule"/>
</dbReference>
<keyword evidence="6 9" id="KW-0133">Cell shape</keyword>
<dbReference type="InterPro" id="IPR038063">
    <property type="entry name" value="Transpep_catalytic_dom"/>
</dbReference>
<comment type="similarity">
    <text evidence="2">Belongs to the YkuD family.</text>
</comment>
<evidence type="ECO:0000256" key="9">
    <source>
        <dbReference type="PROSITE-ProRule" id="PRU01373"/>
    </source>
</evidence>
<sequence>MLTRRHFIATGAAITAFGAHPAFAQEAATPAIEEPIVPADPLAPTLVTLAGIVPANEIHMDPNTFRLYLTLGGDQAMRYAVGVGRPGLYEPGTFFVGAKKEWPSWTPTPDMIERDPEAYEQFKDGMEGGINNPLGARAIYLFEPGRGDTYLRIHGTNSPRTIGTAVSNGCARLTNEFVVDLYDRTPMRAQVYLYPRDV</sequence>
<dbReference type="GO" id="GO:0008360">
    <property type="term" value="P:regulation of cell shape"/>
    <property type="evidence" value="ECO:0007669"/>
    <property type="project" value="UniProtKB-UniRule"/>
</dbReference>
<keyword evidence="7 9" id="KW-0573">Peptidoglycan synthesis</keyword>
<protein>
    <submittedName>
        <fullName evidence="12">Lipoprotein-anchoring transpeptidase ErfK/SrfK</fullName>
    </submittedName>
</protein>
<dbReference type="UniPathway" id="UPA00219"/>
<keyword evidence="13" id="KW-1185">Reference proteome</keyword>
<keyword evidence="10" id="KW-0732">Signal</keyword>
<evidence type="ECO:0000256" key="8">
    <source>
        <dbReference type="ARBA" id="ARBA00023316"/>
    </source>
</evidence>
<dbReference type="PANTHER" id="PTHR30582">
    <property type="entry name" value="L,D-TRANSPEPTIDASE"/>
    <property type="match status" value="1"/>
</dbReference>
<evidence type="ECO:0000256" key="4">
    <source>
        <dbReference type="ARBA" id="ARBA00022679"/>
    </source>
</evidence>
<name>A0A7W9BHT9_9RHOB</name>
<evidence type="ECO:0000256" key="7">
    <source>
        <dbReference type="ARBA" id="ARBA00022984"/>
    </source>
</evidence>
<evidence type="ECO:0000256" key="6">
    <source>
        <dbReference type="ARBA" id="ARBA00022960"/>
    </source>
</evidence>
<keyword evidence="12" id="KW-0449">Lipoprotein</keyword>
<dbReference type="PANTHER" id="PTHR30582:SF24">
    <property type="entry name" value="L,D-TRANSPEPTIDASE ERFK_SRFK-RELATED"/>
    <property type="match status" value="1"/>
</dbReference>
<dbReference type="Gene3D" id="2.40.440.10">
    <property type="entry name" value="L,D-transpeptidase catalytic domain-like"/>
    <property type="match status" value="1"/>
</dbReference>
<evidence type="ECO:0000256" key="5">
    <source>
        <dbReference type="ARBA" id="ARBA00022801"/>
    </source>
</evidence>
<keyword evidence="8 9" id="KW-0961">Cell wall biogenesis/degradation</keyword>
<evidence type="ECO:0000256" key="1">
    <source>
        <dbReference type="ARBA" id="ARBA00004752"/>
    </source>
</evidence>